<evidence type="ECO:0000256" key="2">
    <source>
        <dbReference type="ARBA" id="ARBA00007656"/>
    </source>
</evidence>
<dbReference type="InterPro" id="IPR027304">
    <property type="entry name" value="Trigger_fact/SurA_dom_sf"/>
</dbReference>
<dbReference type="PANTHER" id="PTHR47245:SF2">
    <property type="entry name" value="PEPTIDYL-PROLYL CIS-TRANS ISOMERASE HP_0175-RELATED"/>
    <property type="match status" value="1"/>
</dbReference>
<dbReference type="STRING" id="198092.SAMN02745194_03706"/>
<dbReference type="InterPro" id="IPR050245">
    <property type="entry name" value="PrsA_foldase"/>
</dbReference>
<dbReference type="Pfam" id="PF00639">
    <property type="entry name" value="Rotamase"/>
    <property type="match status" value="1"/>
</dbReference>
<protein>
    <recommendedName>
        <fullName evidence="4">Parvulin-like PPIase</fullName>
        <ecNumber evidence="3">5.2.1.8</ecNumber>
    </recommendedName>
    <alternativeName>
        <fullName evidence="6">Peptidyl-prolyl cis-trans isomerase plp</fullName>
    </alternativeName>
    <alternativeName>
        <fullName evidence="7">Rotamase plp</fullName>
    </alternativeName>
</protein>
<evidence type="ECO:0000259" key="9">
    <source>
        <dbReference type="PROSITE" id="PS50198"/>
    </source>
</evidence>
<sequence>MRLVTLRNATAPVVAVNDVVIGNAAIAREVQNHAGADARQGWHEATRALVVRELLAQRARALGLTAVPQSVDGCRETEEEALIRALLEAEVRTPRADEEVCRRYYLTNPARFRSPDLFEPVHILFQAAREDEAAFARALERARAVLDEVLADPGRFGALARALSDCPSASEGGRLGQVTRGETTPEFEAALVSLDENETWPEPVRTRYGVHVLRLERKVAGHVLPFEQVRGRIARYLEESSWRRAVAQYVALLAGQAKIDGFDLPGATTPLVQ</sequence>
<proteinExistence type="inferred from homology"/>
<accession>A0A1M6N4M4</accession>
<dbReference type="InterPro" id="IPR046357">
    <property type="entry name" value="PPIase_dom_sf"/>
</dbReference>
<dbReference type="EMBL" id="FQZF01000024">
    <property type="protein sequence ID" value="SHJ90602.1"/>
    <property type="molecule type" value="Genomic_DNA"/>
</dbReference>
<reference evidence="10 11" key="1">
    <citation type="submission" date="2016-11" db="EMBL/GenBank/DDBJ databases">
        <authorList>
            <person name="Jaros S."/>
            <person name="Januszkiewicz K."/>
            <person name="Wedrychowicz H."/>
        </authorList>
    </citation>
    <scope>NUCLEOTIDE SEQUENCE [LARGE SCALE GENOMIC DNA]</scope>
    <source>
        <strain evidence="10 11">DSM 14916</strain>
    </source>
</reference>
<dbReference type="InterPro" id="IPR023058">
    <property type="entry name" value="PPIase_PpiC_CS"/>
</dbReference>
<dbReference type="SUPFAM" id="SSF109998">
    <property type="entry name" value="Triger factor/SurA peptide-binding domain-like"/>
    <property type="match status" value="1"/>
</dbReference>
<evidence type="ECO:0000313" key="10">
    <source>
        <dbReference type="EMBL" id="SHJ90602.1"/>
    </source>
</evidence>
<comment type="similarity">
    <text evidence="2">Belongs to the PpiC/parvulin rotamase family.</text>
</comment>
<name>A0A1M6N4M4_9PROT</name>
<comment type="catalytic activity">
    <reaction evidence="1">
        <text>[protein]-peptidylproline (omega=180) = [protein]-peptidylproline (omega=0)</text>
        <dbReference type="Rhea" id="RHEA:16237"/>
        <dbReference type="Rhea" id="RHEA-COMP:10747"/>
        <dbReference type="Rhea" id="RHEA-COMP:10748"/>
        <dbReference type="ChEBI" id="CHEBI:83833"/>
        <dbReference type="ChEBI" id="CHEBI:83834"/>
        <dbReference type="EC" id="5.2.1.8"/>
    </reaction>
</comment>
<dbReference type="RefSeq" id="WP_073137446.1">
    <property type="nucleotide sequence ID" value="NZ_FQZF01000024.1"/>
</dbReference>
<evidence type="ECO:0000256" key="1">
    <source>
        <dbReference type="ARBA" id="ARBA00000971"/>
    </source>
</evidence>
<evidence type="ECO:0000313" key="11">
    <source>
        <dbReference type="Proteomes" id="UP000184387"/>
    </source>
</evidence>
<evidence type="ECO:0000256" key="6">
    <source>
        <dbReference type="ARBA" id="ARBA00030642"/>
    </source>
</evidence>
<dbReference type="OrthoDB" id="196786at2"/>
<dbReference type="Proteomes" id="UP000184387">
    <property type="component" value="Unassembled WGS sequence"/>
</dbReference>
<evidence type="ECO:0000256" key="3">
    <source>
        <dbReference type="ARBA" id="ARBA00013194"/>
    </source>
</evidence>
<dbReference type="InterPro" id="IPR000297">
    <property type="entry name" value="PPIase_PpiC"/>
</dbReference>
<dbReference type="PROSITE" id="PS50198">
    <property type="entry name" value="PPIC_PPIASE_2"/>
    <property type="match status" value="1"/>
</dbReference>
<dbReference type="AlphaFoldDB" id="A0A1M6N4M4"/>
<dbReference type="SUPFAM" id="SSF54534">
    <property type="entry name" value="FKBP-like"/>
    <property type="match status" value="1"/>
</dbReference>
<dbReference type="PROSITE" id="PS01096">
    <property type="entry name" value="PPIC_PPIASE_1"/>
    <property type="match status" value="1"/>
</dbReference>
<evidence type="ECO:0000256" key="4">
    <source>
        <dbReference type="ARBA" id="ARBA00018370"/>
    </source>
</evidence>
<evidence type="ECO:0000256" key="5">
    <source>
        <dbReference type="ARBA" id="ARBA00023110"/>
    </source>
</evidence>
<dbReference type="Gene3D" id="3.10.50.40">
    <property type="match status" value="1"/>
</dbReference>
<dbReference type="EC" id="5.2.1.8" evidence="3"/>
<feature type="domain" description="PpiC" evidence="9">
    <location>
        <begin position="115"/>
        <end position="217"/>
    </location>
</feature>
<organism evidence="10 11">
    <name type="scientific">Muricoccus roseus</name>
    <dbReference type="NCBI Taxonomy" id="198092"/>
    <lineage>
        <taxon>Bacteria</taxon>
        <taxon>Pseudomonadati</taxon>
        <taxon>Pseudomonadota</taxon>
        <taxon>Alphaproteobacteria</taxon>
        <taxon>Acetobacterales</taxon>
        <taxon>Roseomonadaceae</taxon>
        <taxon>Muricoccus</taxon>
    </lineage>
</organism>
<keyword evidence="8 10" id="KW-0413">Isomerase</keyword>
<gene>
    <name evidence="10" type="ORF">SAMN02745194_03706</name>
</gene>
<dbReference type="PANTHER" id="PTHR47245">
    <property type="entry name" value="PEPTIDYLPROLYL ISOMERASE"/>
    <property type="match status" value="1"/>
</dbReference>
<evidence type="ECO:0000256" key="8">
    <source>
        <dbReference type="PROSITE-ProRule" id="PRU00278"/>
    </source>
</evidence>
<evidence type="ECO:0000256" key="7">
    <source>
        <dbReference type="ARBA" id="ARBA00031484"/>
    </source>
</evidence>
<dbReference type="GO" id="GO:0003755">
    <property type="term" value="F:peptidyl-prolyl cis-trans isomerase activity"/>
    <property type="evidence" value="ECO:0007669"/>
    <property type="project" value="UniProtKB-KW"/>
</dbReference>
<keyword evidence="5 8" id="KW-0697">Rotamase</keyword>
<keyword evidence="11" id="KW-1185">Reference proteome</keyword>